<reference evidence="5" key="1">
    <citation type="submission" date="2018-05" db="EMBL/GenBank/DDBJ databases">
        <authorList>
            <person name="Lanie J.A."/>
            <person name="Ng W.-L."/>
            <person name="Kazmierczak K.M."/>
            <person name="Andrzejewski T.M."/>
            <person name="Davidsen T.M."/>
            <person name="Wayne K.J."/>
            <person name="Tettelin H."/>
            <person name="Glass J.I."/>
            <person name="Rusch D."/>
            <person name="Podicherti R."/>
            <person name="Tsui H.-C.T."/>
            <person name="Winkler M.E."/>
        </authorList>
    </citation>
    <scope>NUCLEOTIDE SEQUENCE</scope>
    <source>
        <strain evidence="5">KNB</strain>
    </source>
</reference>
<dbReference type="InterPro" id="IPR002433">
    <property type="entry name" value="Orn_de-COase"/>
</dbReference>
<dbReference type="PRINTS" id="PR01182">
    <property type="entry name" value="ORNDCRBXLASE"/>
</dbReference>
<keyword evidence="2 3" id="KW-0663">Pyridoxal phosphate</keyword>
<dbReference type="PANTHER" id="PTHR43727">
    <property type="entry name" value="DIAMINOPIMELATE DECARBOXYLASE"/>
    <property type="match status" value="1"/>
</dbReference>
<dbReference type="PRINTS" id="PR01179">
    <property type="entry name" value="ODADCRBXLASE"/>
</dbReference>
<sequence>MKLRLANIVDKIRDLESQAFEPLCAYIYDLPALQQHAAYLVSTLPESCELFYAIKANSDLPILQTLAPIVAGFEVSSGGELAWVRKFFPEKPVVFSGPGKIDQELDQAIDQNVDCVHVESINELQRLASLCIRAEKSISILLRVNIAIDNLSATTLMMGGKPTPFGISIQDLPECIYWIQAHPEIRLNGFHFHLLSHQLDAEDHLQLIELYLKQAHLWCENYGIKINHINVGGGIGINYRHPERQFDWNIFSSKLKLLLSNCVLPEARVRFELGRYVTAACGYYVMQVIDIKRNFDQNFIVGRGGSHHFRTPFAQGHSHPFYVVPINTWQYRFPRPEISNDKVNVVGQLCTPKDLISFDSPVKSVRCGDMLVFPYAGAYAWHISHHDFLRHPHPQQWYLPLKE</sequence>
<dbReference type="CDD" id="cd06843">
    <property type="entry name" value="PLPDE_III_PvsE_like"/>
    <property type="match status" value="1"/>
</dbReference>
<dbReference type="EMBL" id="LS423452">
    <property type="protein sequence ID" value="SPS05778.1"/>
    <property type="molecule type" value="Genomic_DNA"/>
</dbReference>
<evidence type="ECO:0000256" key="1">
    <source>
        <dbReference type="ARBA" id="ARBA00001933"/>
    </source>
</evidence>
<dbReference type="Gene3D" id="2.40.37.10">
    <property type="entry name" value="Lyase, Ornithine Decarboxylase, Chain A, domain 1"/>
    <property type="match status" value="1"/>
</dbReference>
<proteinExistence type="predicted"/>
<dbReference type="Gene3D" id="3.20.20.10">
    <property type="entry name" value="Alanine racemase"/>
    <property type="match status" value="1"/>
</dbReference>
<dbReference type="InterPro" id="IPR029066">
    <property type="entry name" value="PLP-binding_barrel"/>
</dbReference>
<dbReference type="PANTHER" id="PTHR43727:SF2">
    <property type="entry name" value="GROUP IV DECARBOXYLASE"/>
    <property type="match status" value="1"/>
</dbReference>
<feature type="domain" description="Orn/DAP/Arg decarboxylase 2 N-terminal" evidence="4">
    <location>
        <begin position="40"/>
        <end position="279"/>
    </location>
</feature>
<dbReference type="GO" id="GO:0009089">
    <property type="term" value="P:lysine biosynthetic process via diaminopimelate"/>
    <property type="evidence" value="ECO:0007669"/>
    <property type="project" value="TreeGrafter"/>
</dbReference>
<protein>
    <submittedName>
        <fullName evidence="5">Diaminopimelate decarboxylase</fullName>
    </submittedName>
</protein>
<name>A0A2X0QW07_9PROT</name>
<dbReference type="AlphaFoldDB" id="A0A2X0QW07"/>
<dbReference type="SUPFAM" id="SSF50621">
    <property type="entry name" value="Alanine racemase C-terminal domain-like"/>
    <property type="match status" value="1"/>
</dbReference>
<feature type="modified residue" description="N6-(pyridoxal phosphate)lysine" evidence="3">
    <location>
        <position position="55"/>
    </location>
</feature>
<dbReference type="GO" id="GO:0008836">
    <property type="term" value="F:diaminopimelate decarboxylase activity"/>
    <property type="evidence" value="ECO:0007669"/>
    <property type="project" value="TreeGrafter"/>
</dbReference>
<organism evidence="5">
    <name type="scientific">Candidatus Nitrotoga fabula</name>
    <dbReference type="NCBI Taxonomy" id="2182327"/>
    <lineage>
        <taxon>Bacteria</taxon>
        <taxon>Pseudomonadati</taxon>
        <taxon>Pseudomonadota</taxon>
        <taxon>Betaproteobacteria</taxon>
        <taxon>Nitrosomonadales</taxon>
        <taxon>Gallionellaceae</taxon>
        <taxon>Candidatus Nitrotoga</taxon>
    </lineage>
</organism>
<dbReference type="InterPro" id="IPR022657">
    <property type="entry name" value="De-COase2_CS"/>
</dbReference>
<dbReference type="InterPro" id="IPR000183">
    <property type="entry name" value="Orn/DAP/Arg_de-COase"/>
</dbReference>
<feature type="active site" description="Proton donor" evidence="3">
    <location>
        <position position="350"/>
    </location>
</feature>
<dbReference type="PROSITE" id="PS00879">
    <property type="entry name" value="ODR_DC_2_2"/>
    <property type="match status" value="1"/>
</dbReference>
<evidence type="ECO:0000256" key="2">
    <source>
        <dbReference type="ARBA" id="ARBA00022898"/>
    </source>
</evidence>
<dbReference type="InterPro" id="IPR022644">
    <property type="entry name" value="De-COase2_N"/>
</dbReference>
<evidence type="ECO:0000259" key="4">
    <source>
        <dbReference type="Pfam" id="PF02784"/>
    </source>
</evidence>
<dbReference type="InterPro" id="IPR009006">
    <property type="entry name" value="Ala_racemase/Decarboxylase_C"/>
</dbReference>
<evidence type="ECO:0000313" key="5">
    <source>
        <dbReference type="EMBL" id="SPS05778.1"/>
    </source>
</evidence>
<gene>
    <name evidence="5" type="ORF">NITFAB_1368</name>
</gene>
<accession>A0A2X0QW07</accession>
<comment type="cofactor">
    <cofactor evidence="1 3">
        <name>pyridoxal 5'-phosphate</name>
        <dbReference type="ChEBI" id="CHEBI:597326"/>
    </cofactor>
</comment>
<dbReference type="SUPFAM" id="SSF51419">
    <property type="entry name" value="PLP-binding barrel"/>
    <property type="match status" value="1"/>
</dbReference>
<dbReference type="GO" id="GO:0006596">
    <property type="term" value="P:polyamine biosynthetic process"/>
    <property type="evidence" value="ECO:0007669"/>
    <property type="project" value="InterPro"/>
</dbReference>
<evidence type="ECO:0000256" key="3">
    <source>
        <dbReference type="PIRSR" id="PIRSR600183-50"/>
    </source>
</evidence>
<dbReference type="Pfam" id="PF02784">
    <property type="entry name" value="Orn_Arg_deC_N"/>
    <property type="match status" value="1"/>
</dbReference>